<dbReference type="InterPro" id="IPR050351">
    <property type="entry name" value="BphY/WalK/GraS-like"/>
</dbReference>
<organism evidence="16 17">
    <name type="scientific">Hyalangium rubrum</name>
    <dbReference type="NCBI Taxonomy" id="3103134"/>
    <lineage>
        <taxon>Bacteria</taxon>
        <taxon>Pseudomonadati</taxon>
        <taxon>Myxococcota</taxon>
        <taxon>Myxococcia</taxon>
        <taxon>Myxococcales</taxon>
        <taxon>Cystobacterineae</taxon>
        <taxon>Archangiaceae</taxon>
        <taxon>Hyalangium</taxon>
    </lineage>
</organism>
<dbReference type="SMART" id="SM00065">
    <property type="entry name" value="GAF"/>
    <property type="match status" value="1"/>
</dbReference>
<reference evidence="16 17" key="1">
    <citation type="submission" date="2023-12" db="EMBL/GenBank/DDBJ databases">
        <title>the genome sequence of Hyalangium sp. s54d21.</title>
        <authorList>
            <person name="Zhang X."/>
        </authorList>
    </citation>
    <scope>NUCLEOTIDE SEQUENCE [LARGE SCALE GENOMIC DNA]</scope>
    <source>
        <strain evidence="17">s54d21</strain>
    </source>
</reference>
<comment type="caution">
    <text evidence="16">The sequence shown here is derived from an EMBL/GenBank/DDBJ whole genome shotgun (WGS) entry which is preliminary data.</text>
</comment>
<dbReference type="CDD" id="cd00130">
    <property type="entry name" value="PAS"/>
    <property type="match status" value="1"/>
</dbReference>
<keyword evidence="9 16" id="KW-0067">ATP-binding</keyword>
<dbReference type="InterPro" id="IPR003018">
    <property type="entry name" value="GAF"/>
</dbReference>
<gene>
    <name evidence="16" type="ORF">SYV04_33075</name>
</gene>
<comment type="subcellular location">
    <subcellularLocation>
        <location evidence="2">Membrane</location>
        <topology evidence="2">Multi-pass membrane protein</topology>
    </subcellularLocation>
</comment>
<dbReference type="Proteomes" id="UP001291309">
    <property type="component" value="Unassembled WGS sequence"/>
</dbReference>
<evidence type="ECO:0000256" key="4">
    <source>
        <dbReference type="ARBA" id="ARBA00022553"/>
    </source>
</evidence>
<evidence type="ECO:0000256" key="3">
    <source>
        <dbReference type="ARBA" id="ARBA00012438"/>
    </source>
</evidence>
<name>A0ABU5HDB9_9BACT</name>
<dbReference type="GO" id="GO:0005524">
    <property type="term" value="F:ATP binding"/>
    <property type="evidence" value="ECO:0007669"/>
    <property type="project" value="UniProtKB-KW"/>
</dbReference>
<feature type="compositionally biased region" description="Polar residues" evidence="13">
    <location>
        <begin position="1"/>
        <end position="10"/>
    </location>
</feature>
<evidence type="ECO:0000256" key="13">
    <source>
        <dbReference type="SAM" id="MobiDB-lite"/>
    </source>
</evidence>
<evidence type="ECO:0000256" key="1">
    <source>
        <dbReference type="ARBA" id="ARBA00000085"/>
    </source>
</evidence>
<keyword evidence="8" id="KW-0418">Kinase</keyword>
<dbReference type="SMART" id="SM00387">
    <property type="entry name" value="HATPase_c"/>
    <property type="match status" value="1"/>
</dbReference>
<keyword evidence="17" id="KW-1185">Reference proteome</keyword>
<evidence type="ECO:0000256" key="10">
    <source>
        <dbReference type="ARBA" id="ARBA00022989"/>
    </source>
</evidence>
<dbReference type="EMBL" id="JAXIVS010000014">
    <property type="protein sequence ID" value="MDY7231270.1"/>
    <property type="molecule type" value="Genomic_DNA"/>
</dbReference>
<dbReference type="Gene3D" id="3.30.450.40">
    <property type="match status" value="1"/>
</dbReference>
<dbReference type="Gene3D" id="3.30.450.20">
    <property type="entry name" value="PAS domain"/>
    <property type="match status" value="2"/>
</dbReference>
<accession>A0ABU5HDB9</accession>
<dbReference type="Pfam" id="PF13185">
    <property type="entry name" value="GAF_2"/>
    <property type="match status" value="1"/>
</dbReference>
<evidence type="ECO:0000256" key="11">
    <source>
        <dbReference type="ARBA" id="ARBA00023012"/>
    </source>
</evidence>
<dbReference type="InterPro" id="IPR035965">
    <property type="entry name" value="PAS-like_dom_sf"/>
</dbReference>
<feature type="domain" description="PAS" evidence="15">
    <location>
        <begin position="436"/>
        <end position="507"/>
    </location>
</feature>
<evidence type="ECO:0000256" key="7">
    <source>
        <dbReference type="ARBA" id="ARBA00022741"/>
    </source>
</evidence>
<dbReference type="PROSITE" id="PS50112">
    <property type="entry name" value="PAS"/>
    <property type="match status" value="1"/>
</dbReference>
<feature type="region of interest" description="Disordered" evidence="13">
    <location>
        <begin position="1"/>
        <end position="122"/>
    </location>
</feature>
<evidence type="ECO:0000313" key="17">
    <source>
        <dbReference type="Proteomes" id="UP001291309"/>
    </source>
</evidence>
<dbReference type="Pfam" id="PF02518">
    <property type="entry name" value="HATPase_c"/>
    <property type="match status" value="1"/>
</dbReference>
<dbReference type="PANTHER" id="PTHR42878:SF7">
    <property type="entry name" value="SENSOR HISTIDINE KINASE GLRK"/>
    <property type="match status" value="1"/>
</dbReference>
<dbReference type="CDD" id="cd00082">
    <property type="entry name" value="HisKA"/>
    <property type="match status" value="1"/>
</dbReference>
<proteinExistence type="predicted"/>
<dbReference type="InterPro" id="IPR000014">
    <property type="entry name" value="PAS"/>
</dbReference>
<keyword evidence="5" id="KW-0808">Transferase</keyword>
<dbReference type="SUPFAM" id="SSF47384">
    <property type="entry name" value="Homodimeric domain of signal transducing histidine kinase"/>
    <property type="match status" value="1"/>
</dbReference>
<keyword evidence="12" id="KW-0472">Membrane</keyword>
<dbReference type="InterPro" id="IPR003594">
    <property type="entry name" value="HATPase_dom"/>
</dbReference>
<dbReference type="InterPro" id="IPR036097">
    <property type="entry name" value="HisK_dim/P_sf"/>
</dbReference>
<dbReference type="InterPro" id="IPR029016">
    <property type="entry name" value="GAF-like_dom_sf"/>
</dbReference>
<evidence type="ECO:0000256" key="8">
    <source>
        <dbReference type="ARBA" id="ARBA00022777"/>
    </source>
</evidence>
<keyword evidence="4" id="KW-0597">Phosphoprotein</keyword>
<dbReference type="Gene3D" id="3.30.565.10">
    <property type="entry name" value="Histidine kinase-like ATPase, C-terminal domain"/>
    <property type="match status" value="1"/>
</dbReference>
<dbReference type="InterPro" id="IPR003661">
    <property type="entry name" value="HisK_dim/P_dom"/>
</dbReference>
<evidence type="ECO:0000259" key="14">
    <source>
        <dbReference type="PROSITE" id="PS50109"/>
    </source>
</evidence>
<evidence type="ECO:0000313" key="16">
    <source>
        <dbReference type="EMBL" id="MDY7231270.1"/>
    </source>
</evidence>
<evidence type="ECO:0000256" key="6">
    <source>
        <dbReference type="ARBA" id="ARBA00022692"/>
    </source>
</evidence>
<dbReference type="PRINTS" id="PR00344">
    <property type="entry name" value="BCTRLSENSOR"/>
</dbReference>
<dbReference type="SUPFAM" id="SSF55874">
    <property type="entry name" value="ATPase domain of HSP90 chaperone/DNA topoisomerase II/histidine kinase"/>
    <property type="match status" value="1"/>
</dbReference>
<evidence type="ECO:0000256" key="9">
    <source>
        <dbReference type="ARBA" id="ARBA00022840"/>
    </source>
</evidence>
<keyword evidence="6" id="KW-0812">Transmembrane</keyword>
<dbReference type="NCBIfam" id="TIGR00229">
    <property type="entry name" value="sensory_box"/>
    <property type="match status" value="1"/>
</dbReference>
<evidence type="ECO:0000259" key="15">
    <source>
        <dbReference type="PROSITE" id="PS50112"/>
    </source>
</evidence>
<dbReference type="CDD" id="cd00075">
    <property type="entry name" value="HATPase"/>
    <property type="match status" value="1"/>
</dbReference>
<keyword evidence="10" id="KW-1133">Transmembrane helix</keyword>
<sequence>MSTRKSQTSLPPVRPGEPTRPSQTSVPSGEPARPSQTGLPSVRPPGEPMRPSQAGLPSVRLGEPARPSQTGLPSVRSGEPARPSQTGLPSVRSGEPARSSQTGLPSVRSGEPARPAQTGMRSEEGALLSRLLEAQAELAALADKGEVEEVMRLIATRGQELSGAAGAALGVLEDGEILFRASTGSLLRAVGERPRMASASSMGGQMAQARQILRSDDTELDARVDRAMCRKLGARSLLVAPLLCGERLCAVLFVLSPRPSAFGEAEERRVALLARVAGPPLAHAESARSALGREQELRVIKEMLRRRDAELEVALQAMDAAAYVVAEGGTVRANRSALELLGENSALALKGHPAALAERLLPRLPETQARVGLEEDPLAQALRGQPSTRELVVRHVRHGTDVLVRSAALPVRVDGAVVGAVVVQTDVEARRQTGAQAEQFLALVERSSECMAMTSFTGRPVYLNPAGRALLGFESQEAFRASPVLDMYLPEDREAARLAFTEVREQGHWEGKLRLREPRTGAAIPVWHQLFTLVAKETGRPVALGSVIRDLRESQREEEVRERLMDIIGNDLRTPLSAIAVGASTLLRRGALSEVDTKAAVRIAQSAERMGRLVGQVLDFTRAYLGAGLVLLRTRVDLDVVAQDVVAAAELEHPDRLVRYAKRGDSRGLWDRERLSELLSTLVRHALLASPVEKAVDVRLRAEGEEVLLEVHRAGAPIPPEVLPRLFDAFRPPIADDAGHEHEGLGLFSTRAIARAHGGEVEVRSSAAEGTTFRVRLPRGPSAER</sequence>
<feature type="domain" description="Histidine kinase" evidence="14">
    <location>
        <begin position="567"/>
        <end position="781"/>
    </location>
</feature>
<comment type="catalytic activity">
    <reaction evidence="1">
        <text>ATP + protein L-histidine = ADP + protein N-phospho-L-histidine.</text>
        <dbReference type="EC" id="2.7.13.3"/>
    </reaction>
</comment>
<evidence type="ECO:0000256" key="2">
    <source>
        <dbReference type="ARBA" id="ARBA00004141"/>
    </source>
</evidence>
<dbReference type="PANTHER" id="PTHR42878">
    <property type="entry name" value="TWO-COMPONENT HISTIDINE KINASE"/>
    <property type="match status" value="1"/>
</dbReference>
<dbReference type="RefSeq" id="WP_321549984.1">
    <property type="nucleotide sequence ID" value="NZ_JAXIVS010000014.1"/>
</dbReference>
<dbReference type="SMART" id="SM00091">
    <property type="entry name" value="PAS"/>
    <property type="match status" value="2"/>
</dbReference>
<dbReference type="SUPFAM" id="SSF55785">
    <property type="entry name" value="PYP-like sensor domain (PAS domain)"/>
    <property type="match status" value="2"/>
</dbReference>
<keyword evidence="7" id="KW-0547">Nucleotide-binding</keyword>
<dbReference type="Pfam" id="PF00512">
    <property type="entry name" value="HisKA"/>
    <property type="match status" value="1"/>
</dbReference>
<evidence type="ECO:0000256" key="12">
    <source>
        <dbReference type="ARBA" id="ARBA00023136"/>
    </source>
</evidence>
<protein>
    <recommendedName>
        <fullName evidence="3">histidine kinase</fullName>
        <ecNumber evidence="3">2.7.13.3</ecNumber>
    </recommendedName>
</protein>
<dbReference type="PROSITE" id="PS50109">
    <property type="entry name" value="HIS_KIN"/>
    <property type="match status" value="1"/>
</dbReference>
<dbReference type="EC" id="2.7.13.3" evidence="3"/>
<keyword evidence="11" id="KW-0902">Two-component regulatory system</keyword>
<dbReference type="SUPFAM" id="SSF55781">
    <property type="entry name" value="GAF domain-like"/>
    <property type="match status" value="1"/>
</dbReference>
<dbReference type="InterPro" id="IPR005467">
    <property type="entry name" value="His_kinase_dom"/>
</dbReference>
<dbReference type="InterPro" id="IPR036890">
    <property type="entry name" value="HATPase_C_sf"/>
</dbReference>
<evidence type="ECO:0000256" key="5">
    <source>
        <dbReference type="ARBA" id="ARBA00022679"/>
    </source>
</evidence>
<dbReference type="InterPro" id="IPR004358">
    <property type="entry name" value="Sig_transdc_His_kin-like_C"/>
</dbReference>
<dbReference type="SMART" id="SM00388">
    <property type="entry name" value="HisKA"/>
    <property type="match status" value="1"/>
</dbReference>
<dbReference type="Gene3D" id="1.10.287.130">
    <property type="match status" value="1"/>
</dbReference>